<evidence type="ECO:0000313" key="4">
    <source>
        <dbReference type="WBParaSite" id="SMRG1_45820.3"/>
    </source>
</evidence>
<dbReference type="Gene3D" id="1.25.40.10">
    <property type="entry name" value="Tetratricopeptide repeat domain"/>
    <property type="match status" value="1"/>
</dbReference>
<keyword evidence="1" id="KW-0677">Repeat</keyword>
<protein>
    <recommendedName>
        <fullName evidence="2">PROP1-like PPR domain-containing protein</fullName>
    </recommendedName>
</protein>
<dbReference type="PANTHER" id="PTHR47939">
    <property type="entry name" value="MEMBRANE-ASSOCIATED SALT-INDUCIBLE PROTEIN-LIKE"/>
    <property type="match status" value="1"/>
</dbReference>
<dbReference type="Proteomes" id="UP000050790">
    <property type="component" value="Unassembled WGS sequence"/>
</dbReference>
<dbReference type="InterPro" id="IPR011990">
    <property type="entry name" value="TPR-like_helical_dom_sf"/>
</dbReference>
<name>A0AA84ZSC3_9TREM</name>
<evidence type="ECO:0000259" key="2">
    <source>
        <dbReference type="Pfam" id="PF17177"/>
    </source>
</evidence>
<dbReference type="Pfam" id="PF17177">
    <property type="entry name" value="PPR_long"/>
    <property type="match status" value="1"/>
</dbReference>
<evidence type="ECO:0000313" key="3">
    <source>
        <dbReference type="Proteomes" id="UP000050790"/>
    </source>
</evidence>
<evidence type="ECO:0000256" key="1">
    <source>
        <dbReference type="ARBA" id="ARBA00022737"/>
    </source>
</evidence>
<accession>A0AA84ZSC3</accession>
<reference evidence="4" key="1">
    <citation type="submission" date="2023-11" db="UniProtKB">
        <authorList>
            <consortium name="WormBaseParasite"/>
        </authorList>
    </citation>
    <scope>IDENTIFICATION</scope>
</reference>
<proteinExistence type="predicted"/>
<feature type="domain" description="PROP1-like PPR" evidence="2">
    <location>
        <begin position="113"/>
        <end position="236"/>
    </location>
</feature>
<dbReference type="PANTHER" id="PTHR47939:SF1">
    <property type="entry name" value="OS04G0684500 PROTEIN"/>
    <property type="match status" value="1"/>
</dbReference>
<organism evidence="3 4">
    <name type="scientific">Schistosoma margrebowiei</name>
    <dbReference type="NCBI Taxonomy" id="48269"/>
    <lineage>
        <taxon>Eukaryota</taxon>
        <taxon>Metazoa</taxon>
        <taxon>Spiralia</taxon>
        <taxon>Lophotrochozoa</taxon>
        <taxon>Platyhelminthes</taxon>
        <taxon>Trematoda</taxon>
        <taxon>Digenea</taxon>
        <taxon>Strigeidida</taxon>
        <taxon>Schistosomatoidea</taxon>
        <taxon>Schistosomatidae</taxon>
        <taxon>Schistosoma</taxon>
    </lineage>
</organism>
<dbReference type="InterPro" id="IPR050667">
    <property type="entry name" value="PPR-containing_protein"/>
</dbReference>
<dbReference type="InterPro" id="IPR033443">
    <property type="entry name" value="PROP1-like_PPR_dom"/>
</dbReference>
<sequence>MRCSHFLFTNKVLSSVIRRRLPSYGLSRRLLSTLVSGSDSERWRGPINYPPNVSEIHYFLQNHKVKAVDSKSGEIERVVLSIWDEILEIGDIALVEKYLNVRINLGMIFNTNDVLACLKKRDMSPSECVFGAFIRQSCVAGDIKQAKSHLRSLKESGIIPSSHTFSHFLHGYVKAGLPNKLVSLQEKLSVIGLWPSRIGYEGILSAYADLGDKSSLIKTLNEALTVLQPVKAEMKQINSHVFSPSFILDIYIKLICSQKDPSATCREILKKMPVILDPNTFASDAVRILLARGRPAAALEVFKMMDSKNMSSAYLYSLLHFAVLGGLSEEQLQPFWKISARDDSHLQTLVNKSKSCFERSVSQKSGNLANESKNSEDTAHSSRTLSDFESILSIHNVTDPVLRACALFRENMYHKLSFGVVDIEHVFWNAVRKNSLSNVPRSIEALIDLFLLTKNYDGFKIFFHRVAFDLPKHAHLFLSRNTVKEFLTEHTQENWDFLVSVLRSKVIPDGIACYCIRAMEDQRPMYPALNDHVQPSWFSELLLRRLHKFDHSKILKNLHWITKSFCKSNSADIVYSLQQKAIEHGFLLLPETIKSIIITPYLVRGNLLEHRHLCFRNHELTSHYPVNLNSDDNKNAFKQFDSIIKISSTSSTEEIVDRTVDWLVKHIPCHLFKTPIDSLTFDIPTWLIICQRLLQDGSTFSDPINWMYLALKWLEQTSNEPNYLDCFKDWFNYAPNNNTSTALLIAGLIHPKSREWALSVLSERNDAIYDIIVSDSLNHLSGENQSSLAEIISGFEKTNTLAIARQLYRNGFDAPTLQYIISKLPENEYINELVQLSVAKTSWITPMLDFISEHYPDKKLTFYNNLLTVLKTRSDSRDTLILVSKLPHDSISQIDPINRWFLGTISKLINFSKVPQKLLLSDLNSVLSDTGLSSNLVFYDLCAAINSSKYQTLIESLKSIMDEKTLDIVVSFVIYFVLINKGVTELYQLLHFTSHTHEKKILFLFCKYSQPFIKYNLKYCILSQGQHYNGDSLDWLSMSGMQFLEIKPLTIKQKNNVLVKTNEDCMELSPEKSIADIAQFLVNQEKSNEHVGYTVKSIGQLWDLPSRLILLHHFVNLGAVSLFKRILWSLPKQDREMFYPLKFVAYIIQAFSGSALTGGMQSAENTNFAIQRLTDLPSNQLATIICSPHMVTLFQCWPTKHMKNLITIVNKISENGNSSISSQLAGVLVNRGLYNQIDHLVKINKPIPPLFLAGSSRFPLTESSFLSTLEFVNTHNPEHISEFLDHCKRNAERYSSEKQSNCK</sequence>
<dbReference type="WBParaSite" id="SMRG1_45820.3">
    <property type="protein sequence ID" value="SMRG1_45820.3"/>
    <property type="gene ID" value="SMRG1_45820"/>
</dbReference>